<sequence>MTGSQTPPRILRGIPPELRGAAAALYWRHFGAQILPWPAGPRQGAALVRAAMRPQGALVALSPSGRLLGIAGLRDAGGGFLDPGHGGFVAVWGPVRGRLRHLATGLYRPGAETADLVLDGIAVLPQWRGRGIARALVEAAAAHARRQGHPALRAEVQAGNRAGLAAWRAMGFQPQDRQRLGWPWSAPAHVLRLPL</sequence>
<evidence type="ECO:0000256" key="1">
    <source>
        <dbReference type="ARBA" id="ARBA00022679"/>
    </source>
</evidence>
<feature type="domain" description="N-acetyltransferase" evidence="3">
    <location>
        <begin position="9"/>
        <end position="195"/>
    </location>
</feature>
<dbReference type="AlphaFoldDB" id="A0A3D9XKU2"/>
<name>A0A3D9XKU2_PARVE</name>
<protein>
    <submittedName>
        <fullName evidence="4">Acetyltransferase (GNAT) family protein</fullName>
    </submittedName>
</protein>
<keyword evidence="2" id="KW-0012">Acyltransferase</keyword>
<dbReference type="Proteomes" id="UP000256941">
    <property type="component" value="Unassembled WGS sequence"/>
</dbReference>
<dbReference type="InterPro" id="IPR050832">
    <property type="entry name" value="Bact_Acetyltransf"/>
</dbReference>
<dbReference type="PANTHER" id="PTHR43877">
    <property type="entry name" value="AMINOALKYLPHOSPHONATE N-ACETYLTRANSFERASE-RELATED-RELATED"/>
    <property type="match status" value="1"/>
</dbReference>
<proteinExistence type="predicted"/>
<dbReference type="PROSITE" id="PS51186">
    <property type="entry name" value="GNAT"/>
    <property type="match status" value="1"/>
</dbReference>
<dbReference type="SUPFAM" id="SSF55729">
    <property type="entry name" value="Acyl-CoA N-acyltransferases (Nat)"/>
    <property type="match status" value="1"/>
</dbReference>
<evidence type="ECO:0000313" key="4">
    <source>
        <dbReference type="EMBL" id="REF69723.1"/>
    </source>
</evidence>
<dbReference type="RefSeq" id="WP_116221932.1">
    <property type="nucleotide sequence ID" value="NZ_CP038197.1"/>
</dbReference>
<organism evidence="4 5">
    <name type="scientific">Paracoccus versutus</name>
    <name type="common">Thiobacillus versutus</name>
    <dbReference type="NCBI Taxonomy" id="34007"/>
    <lineage>
        <taxon>Bacteria</taxon>
        <taxon>Pseudomonadati</taxon>
        <taxon>Pseudomonadota</taxon>
        <taxon>Alphaproteobacteria</taxon>
        <taxon>Rhodobacterales</taxon>
        <taxon>Paracoccaceae</taxon>
        <taxon>Paracoccus</taxon>
    </lineage>
</organism>
<evidence type="ECO:0000259" key="3">
    <source>
        <dbReference type="PROSITE" id="PS51186"/>
    </source>
</evidence>
<gene>
    <name evidence="4" type="ORF">BDD41_2436</name>
</gene>
<dbReference type="InterPro" id="IPR016181">
    <property type="entry name" value="Acyl_CoA_acyltransferase"/>
</dbReference>
<keyword evidence="1 4" id="KW-0808">Transferase</keyword>
<evidence type="ECO:0000256" key="2">
    <source>
        <dbReference type="ARBA" id="ARBA00023315"/>
    </source>
</evidence>
<dbReference type="InterPro" id="IPR000182">
    <property type="entry name" value="GNAT_dom"/>
</dbReference>
<evidence type="ECO:0000313" key="5">
    <source>
        <dbReference type="Proteomes" id="UP000256941"/>
    </source>
</evidence>
<comment type="caution">
    <text evidence="4">The sequence shown here is derived from an EMBL/GenBank/DDBJ whole genome shotgun (WGS) entry which is preliminary data.</text>
</comment>
<dbReference type="GO" id="GO:0016747">
    <property type="term" value="F:acyltransferase activity, transferring groups other than amino-acyl groups"/>
    <property type="evidence" value="ECO:0007669"/>
    <property type="project" value="InterPro"/>
</dbReference>
<dbReference type="EMBL" id="QTUJ01000002">
    <property type="protein sequence ID" value="REF69723.1"/>
    <property type="molecule type" value="Genomic_DNA"/>
</dbReference>
<reference evidence="4 5" key="1">
    <citation type="submission" date="2018-08" db="EMBL/GenBank/DDBJ databases">
        <title>Genomic Encyclopedia of Archaeal and Bacterial Type Strains, Phase II (KMG-II): from individual species to whole genera.</title>
        <authorList>
            <person name="Goeker M."/>
        </authorList>
    </citation>
    <scope>NUCLEOTIDE SEQUENCE [LARGE SCALE GENOMIC DNA]</scope>
    <source>
        <strain evidence="4 5">DSM 17099</strain>
    </source>
</reference>
<dbReference type="Gene3D" id="3.40.630.30">
    <property type="match status" value="1"/>
</dbReference>
<accession>A0A3D9XKU2</accession>
<dbReference type="Pfam" id="PF00583">
    <property type="entry name" value="Acetyltransf_1"/>
    <property type="match status" value="1"/>
</dbReference>